<dbReference type="Pfam" id="PF14905">
    <property type="entry name" value="OMP_b-brl_3"/>
    <property type="match status" value="1"/>
</dbReference>
<organism evidence="6 7">
    <name type="scientific">Phocaeicola sartorii</name>
    <dbReference type="NCBI Taxonomy" id="671267"/>
    <lineage>
        <taxon>Bacteria</taxon>
        <taxon>Pseudomonadati</taxon>
        <taxon>Bacteroidota</taxon>
        <taxon>Bacteroidia</taxon>
        <taxon>Bacteroidales</taxon>
        <taxon>Bacteroidaceae</taxon>
        <taxon>Phocaeicola</taxon>
    </lineage>
</organism>
<dbReference type="Gene3D" id="2.40.170.20">
    <property type="entry name" value="TonB-dependent receptor, beta-barrel domain"/>
    <property type="match status" value="1"/>
</dbReference>
<dbReference type="InterPro" id="IPR036942">
    <property type="entry name" value="Beta-barrel_TonB_sf"/>
</dbReference>
<evidence type="ECO:0000313" key="7">
    <source>
        <dbReference type="Proteomes" id="UP000310760"/>
    </source>
</evidence>
<keyword evidence="3" id="KW-0998">Cell outer membrane</keyword>
<evidence type="ECO:0000256" key="3">
    <source>
        <dbReference type="ARBA" id="ARBA00023237"/>
    </source>
</evidence>
<comment type="subcellular location">
    <subcellularLocation>
        <location evidence="1">Cell outer membrane</location>
    </subcellularLocation>
</comment>
<evidence type="ECO:0000256" key="4">
    <source>
        <dbReference type="SAM" id="SignalP"/>
    </source>
</evidence>
<evidence type="ECO:0000256" key="1">
    <source>
        <dbReference type="ARBA" id="ARBA00004442"/>
    </source>
</evidence>
<reference evidence="6 7" key="1">
    <citation type="submission" date="2019-04" db="EMBL/GenBank/DDBJ databases">
        <title>Microbes associate with the intestines of laboratory mice.</title>
        <authorList>
            <person name="Navarre W."/>
            <person name="Wong E."/>
            <person name="Huang K."/>
            <person name="Tropini C."/>
            <person name="Ng K."/>
            <person name="Yu B."/>
        </authorList>
    </citation>
    <scope>NUCLEOTIDE SEQUENCE [LARGE SCALE GENOMIC DNA]</scope>
    <source>
        <strain evidence="6 7">NM22_B1</strain>
    </source>
</reference>
<evidence type="ECO:0000259" key="5">
    <source>
        <dbReference type="Pfam" id="PF14905"/>
    </source>
</evidence>
<dbReference type="RefSeq" id="WP_135950564.1">
    <property type="nucleotide sequence ID" value="NZ_CAONFL010000059.1"/>
</dbReference>
<keyword evidence="4" id="KW-0732">Signal</keyword>
<proteinExistence type="predicted"/>
<dbReference type="SUPFAM" id="SSF49464">
    <property type="entry name" value="Carboxypeptidase regulatory domain-like"/>
    <property type="match status" value="1"/>
</dbReference>
<dbReference type="InterPro" id="IPR008969">
    <property type="entry name" value="CarboxyPept-like_regulatory"/>
</dbReference>
<comment type="caution">
    <text evidence="6">The sequence shown here is derived from an EMBL/GenBank/DDBJ whole genome shotgun (WGS) entry which is preliminary data.</text>
</comment>
<gene>
    <name evidence="6" type="ORF">E5339_04785</name>
</gene>
<sequence>MKKLLLLTLCLMVKSLHGQAQTISGKLIDETKQPVAFANVVLQTLPDSVFLQGTITDEQGKFVFDKVNQDQSEKLIQISCLGYESLHQHVVTGDVGVLSLRSSAIMLGETVITGRRPTYSLKGASLTTNVENTLLSSLGTAHDVLKRIPGLKTGDGTVEVFGKGTPIIYINGRKIRDLSELEELNSRDIAKIELITNPGAEYDAEVKSVLRIKTVRRTGEGWGGNVRSMLQKGRLWSNNQQLALNYRKNNLDIFGSFYYNKQKRKTGQEDLQTVYTDKLLEIEGDSEGPYSTENIQGEGGANYQLNENNSLGVRYTYNYYSSDSHVYSLFRVRENNLDFDKFDFTNAMDGSGETHKVNAYYNGVWGRQLNVDFNVDWLYSDNDTRQNIMENSMNEEDRTVHSVSGSRNNLYACKLVFSHPVFAGILQFGTEISLTNRHSHYVNEEQIMNDAFDKITSCNQAGFVSYDLPVGKTSLNAGLRYEHVSFNYYEDGVKQEGQCKEYNNLFPSLSFSFPVGKAQFALGYSARIQRPGYFMLRSDVQYANRYTYERGNPLLQPEISHDLSFQGGYKFVQLSAFYSYTKDAIVSVARPDDSDNRITVFGMENISSWQNFGATLSLSPKIGIWEPIWNLQFMRQILMGTHRGNLKHFNRPALAADWNNQFSLPGQFILSIDASCTNSYHSGYNRMKAVAWMDCGLRKSFFKNTLDVSVQVNDVFASKKEKYLVYGPMVTFNKRGDSDSRQVRLRLAYRFNSVRSKYKGTGAAAGEMGRL</sequence>
<feature type="signal peptide" evidence="4">
    <location>
        <begin position="1"/>
        <end position="20"/>
    </location>
</feature>
<name>A0A4S2FSH3_9BACT</name>
<feature type="domain" description="Outer membrane protein beta-barrel" evidence="5">
    <location>
        <begin position="371"/>
        <end position="749"/>
    </location>
</feature>
<dbReference type="InterPro" id="IPR041700">
    <property type="entry name" value="OMP_b-brl_3"/>
</dbReference>
<protein>
    <submittedName>
        <fullName evidence="6">TonB-dependent receptor</fullName>
    </submittedName>
</protein>
<keyword evidence="6" id="KW-0675">Receptor</keyword>
<dbReference type="GO" id="GO:0009279">
    <property type="term" value="C:cell outer membrane"/>
    <property type="evidence" value="ECO:0007669"/>
    <property type="project" value="UniProtKB-SubCell"/>
</dbReference>
<evidence type="ECO:0000256" key="2">
    <source>
        <dbReference type="ARBA" id="ARBA00023136"/>
    </source>
</evidence>
<feature type="chain" id="PRO_5020877563" evidence="4">
    <location>
        <begin position="21"/>
        <end position="771"/>
    </location>
</feature>
<accession>A0A4S2FSH3</accession>
<evidence type="ECO:0000313" key="6">
    <source>
        <dbReference type="EMBL" id="TGY72171.1"/>
    </source>
</evidence>
<dbReference type="Proteomes" id="UP000310760">
    <property type="component" value="Unassembled WGS sequence"/>
</dbReference>
<dbReference type="EMBL" id="SRYJ01000007">
    <property type="protein sequence ID" value="TGY72171.1"/>
    <property type="molecule type" value="Genomic_DNA"/>
</dbReference>
<dbReference type="AlphaFoldDB" id="A0A4S2FSH3"/>
<keyword evidence="2" id="KW-0472">Membrane</keyword>
<dbReference type="SUPFAM" id="SSF56935">
    <property type="entry name" value="Porins"/>
    <property type="match status" value="1"/>
</dbReference>
<dbReference type="Pfam" id="PF13715">
    <property type="entry name" value="CarbopepD_reg_2"/>
    <property type="match status" value="1"/>
</dbReference>